<organism evidence="2 3">
    <name type="scientific">Chryseobacterium scophthalmum</name>
    <dbReference type="NCBI Taxonomy" id="59733"/>
    <lineage>
        <taxon>Bacteria</taxon>
        <taxon>Pseudomonadati</taxon>
        <taxon>Bacteroidota</taxon>
        <taxon>Flavobacteriia</taxon>
        <taxon>Flavobacteriales</taxon>
        <taxon>Weeksellaceae</taxon>
        <taxon>Chryseobacterium group</taxon>
        <taxon>Chryseobacterium</taxon>
    </lineage>
</organism>
<sequence length="92" mass="11019">MSVKNKVVAFFSLCFVVLFAFIIGIIIYERRYSSRFKNTPLKISERNLKSEWGEPKRINQNGETKVLFYNSLFTYYAFSIDENNRIIRKYQD</sequence>
<reference evidence="3" key="1">
    <citation type="submission" date="2016-12" db="EMBL/GenBank/DDBJ databases">
        <authorList>
            <person name="Varghese N."/>
            <person name="Submissions S."/>
        </authorList>
    </citation>
    <scope>NUCLEOTIDE SEQUENCE [LARGE SCALE GENOMIC DNA]</scope>
    <source>
        <strain evidence="3">DSM 16779</strain>
    </source>
</reference>
<evidence type="ECO:0000313" key="3">
    <source>
        <dbReference type="Proteomes" id="UP000184782"/>
    </source>
</evidence>
<name>A0A1N6FA80_9FLAO</name>
<evidence type="ECO:0000313" key="2">
    <source>
        <dbReference type="EMBL" id="SIN92169.1"/>
    </source>
</evidence>
<accession>A0A1N6FA80</accession>
<feature type="transmembrane region" description="Helical" evidence="1">
    <location>
        <begin position="6"/>
        <end position="28"/>
    </location>
</feature>
<proteinExistence type="predicted"/>
<keyword evidence="3" id="KW-1185">Reference proteome</keyword>
<protein>
    <submittedName>
        <fullName evidence="2">Uncharacterized protein</fullName>
    </submittedName>
</protein>
<evidence type="ECO:0000256" key="1">
    <source>
        <dbReference type="SAM" id="Phobius"/>
    </source>
</evidence>
<keyword evidence="1" id="KW-0472">Membrane</keyword>
<dbReference type="AlphaFoldDB" id="A0A1N6FA80"/>
<keyword evidence="1" id="KW-1133">Transmembrane helix</keyword>
<dbReference type="EMBL" id="FSRQ01000001">
    <property type="protein sequence ID" value="SIN92169.1"/>
    <property type="molecule type" value="Genomic_DNA"/>
</dbReference>
<keyword evidence="1" id="KW-0812">Transmembrane</keyword>
<gene>
    <name evidence="2" type="ORF">SAMN05421769_1135</name>
</gene>
<dbReference type="Proteomes" id="UP000184782">
    <property type="component" value="Unassembled WGS sequence"/>
</dbReference>
<dbReference type="STRING" id="59733.SAMN05421769_1135"/>